<dbReference type="Gene3D" id="3.30.310.50">
    <property type="entry name" value="Alpha-D-phosphohexomutase, C-terminal domain"/>
    <property type="match status" value="1"/>
</dbReference>
<organism evidence="2 3">
    <name type="scientific">Methanothermobacter thermautotrophicus (strain ATCC 29096 / DSM 1053 / JCM 10044 / NBRC 100330 / Delta H)</name>
    <name type="common">Methanobacterium thermoautotrophicum</name>
    <dbReference type="NCBI Taxonomy" id="187420"/>
    <lineage>
        <taxon>Archaea</taxon>
        <taxon>Methanobacteriati</taxon>
        <taxon>Methanobacteriota</taxon>
        <taxon>Methanomada group</taxon>
        <taxon>Methanobacteria</taxon>
        <taxon>Methanobacteriales</taxon>
        <taxon>Methanobacteriaceae</taxon>
        <taxon>Methanothermobacter</taxon>
    </lineage>
</organism>
<gene>
    <name evidence="2" type="ordered locus">MTH_679</name>
</gene>
<dbReference type="KEGG" id="mth:MTH_679"/>
<dbReference type="Pfam" id="PF09341">
    <property type="entry name" value="Pcc1"/>
    <property type="match status" value="1"/>
</dbReference>
<dbReference type="RefSeq" id="WP_010876317.1">
    <property type="nucleotide sequence ID" value="NC_000916.1"/>
</dbReference>
<dbReference type="GeneID" id="82297137"/>
<reference evidence="2 3" key="1">
    <citation type="journal article" date="1997" name="J. Bacteriol.">
        <title>Complete genome sequence of Methanobacterium thermoautotrophicum deltaH: functional analysis and comparative genomics.</title>
        <authorList>
            <person name="Smith D.R."/>
            <person name="Doucette-Stamm L.A."/>
            <person name="Deloughery C."/>
            <person name="Lee H.-M."/>
            <person name="Dubois J."/>
            <person name="Aldredge T."/>
            <person name="Bashirzadeh R."/>
            <person name="Blakely D."/>
            <person name="Cook R."/>
            <person name="Gilbert K."/>
            <person name="Harrison D."/>
            <person name="Hoang L."/>
            <person name="Keagle P."/>
            <person name="Lumm W."/>
            <person name="Pothier B."/>
            <person name="Qiu D."/>
            <person name="Spadafora R."/>
            <person name="Vicare R."/>
            <person name="Wang Y."/>
            <person name="Wierzbowski J."/>
            <person name="Gibson R."/>
            <person name="Jiwani N."/>
            <person name="Caruso A."/>
            <person name="Bush D."/>
            <person name="Safer H."/>
            <person name="Patwell D."/>
            <person name="Prabhakar S."/>
            <person name="McDougall S."/>
            <person name="Shimer G."/>
            <person name="Goyal A."/>
            <person name="Pietrovski S."/>
            <person name="Church G.M."/>
            <person name="Daniels C.J."/>
            <person name="Mao J.-i."/>
            <person name="Rice P."/>
            <person name="Nolling J."/>
            <person name="Reeve J.N."/>
        </authorList>
    </citation>
    <scope>NUCLEOTIDE SEQUENCE [LARGE SCALE GENOMIC DNA]</scope>
    <source>
        <strain evidence="3">ATCC 29096 / DSM 1053 / JCM 10044 / NBRC 100330 / Delta H</strain>
    </source>
</reference>
<sequence>MSELGLRRIQGVIDIRTDPESASVIYRAIKPEVMDSPSQRSSMSMELDDGRITIVISAGDSASFRAALNSSLRWVKLSMEILELMGST</sequence>
<dbReference type="AlphaFoldDB" id="O26775"/>
<dbReference type="HOGENOM" id="CLU_170076_0_1_2"/>
<dbReference type="Proteomes" id="UP000005223">
    <property type="component" value="Chromosome"/>
</dbReference>
<dbReference type="InterPro" id="IPR015419">
    <property type="entry name" value="CTAG/Pcc1"/>
</dbReference>
<dbReference type="EMBL" id="AE000666">
    <property type="protein sequence ID" value="AAB85184.1"/>
    <property type="molecule type" value="Genomic_DNA"/>
</dbReference>
<comment type="similarity">
    <text evidence="1">Belongs to the CTAG/PCC1 family.</text>
</comment>
<protein>
    <recommendedName>
        <fullName evidence="4">Transcription factor Pcc1</fullName>
    </recommendedName>
</protein>
<evidence type="ECO:0008006" key="4">
    <source>
        <dbReference type="Google" id="ProtNLM"/>
    </source>
</evidence>
<evidence type="ECO:0000313" key="3">
    <source>
        <dbReference type="Proteomes" id="UP000005223"/>
    </source>
</evidence>
<dbReference type="PIR" id="D69190">
    <property type="entry name" value="D69190"/>
</dbReference>
<evidence type="ECO:0000313" key="2">
    <source>
        <dbReference type="EMBL" id="AAB85184.1"/>
    </source>
</evidence>
<keyword evidence="3" id="KW-1185">Reference proteome</keyword>
<dbReference type="STRING" id="187420.MTH_679"/>
<dbReference type="PaxDb" id="187420-MTH_679"/>
<dbReference type="InParanoid" id="O26775"/>
<evidence type="ECO:0000256" key="1">
    <source>
        <dbReference type="ARBA" id="ARBA00007073"/>
    </source>
</evidence>
<proteinExistence type="inferred from homology"/>
<dbReference type="NCBIfam" id="NF011470">
    <property type="entry name" value="PRK14887.1"/>
    <property type="match status" value="1"/>
</dbReference>
<dbReference type="EnsemblBacteria" id="AAB85184">
    <property type="protein sequence ID" value="AAB85184"/>
    <property type="gene ID" value="MTH_679"/>
</dbReference>
<name>O26775_METTH</name>
<accession>O26775</accession>